<dbReference type="RefSeq" id="XP_028480873.1">
    <property type="nucleotide sequence ID" value="XM_028625996.1"/>
</dbReference>
<evidence type="ECO:0000313" key="2">
    <source>
        <dbReference type="Proteomes" id="UP000283841"/>
    </source>
</evidence>
<evidence type="ECO:0000313" key="1">
    <source>
        <dbReference type="EMBL" id="RWQ91228.1"/>
    </source>
</evidence>
<dbReference type="AlphaFoldDB" id="A0A443HHD0"/>
<dbReference type="Proteomes" id="UP000283841">
    <property type="component" value="Unassembled WGS sequence"/>
</dbReference>
<name>A0A443HHD0_BYSSP</name>
<dbReference type="GeneID" id="39595273"/>
<organism evidence="1 2">
    <name type="scientific">Byssochlamys spectabilis</name>
    <name type="common">Paecilomyces variotii</name>
    <dbReference type="NCBI Taxonomy" id="264951"/>
    <lineage>
        <taxon>Eukaryota</taxon>
        <taxon>Fungi</taxon>
        <taxon>Dikarya</taxon>
        <taxon>Ascomycota</taxon>
        <taxon>Pezizomycotina</taxon>
        <taxon>Eurotiomycetes</taxon>
        <taxon>Eurotiomycetidae</taxon>
        <taxon>Eurotiales</taxon>
        <taxon>Thermoascaceae</taxon>
        <taxon>Paecilomyces</taxon>
    </lineage>
</organism>
<keyword evidence="2" id="KW-1185">Reference proteome</keyword>
<dbReference type="EMBL" id="RCNU01000024">
    <property type="protein sequence ID" value="RWQ91228.1"/>
    <property type="molecule type" value="Genomic_DNA"/>
</dbReference>
<gene>
    <name evidence="1" type="ORF">C8Q69DRAFT_192996</name>
</gene>
<accession>A0A443HHD0</accession>
<comment type="caution">
    <text evidence="1">The sequence shown here is derived from an EMBL/GenBank/DDBJ whole genome shotgun (WGS) entry which is preliminary data.</text>
</comment>
<sequence length="229" mass="26191">MKPSYLFYSPSNADAFQCALRGKILQYTFQVKQIKSAHGFLGSAQPLKLWSDFDGKHQSVSFLQQYARPYCHVDIPLSILATTIYTDNSRNRVTVEIPAPRSGRVRRALDRAIRWMQRMGYFPNRSSRAPSDTSSVTGEQSTVFEDELTLDDVRFLTYLATLTIEFSSLHGMVDFQWPLASMAHINIQTRNASKLNCPNSSLQEHALYRSHPLPKYPSQFRLLGNLYMN</sequence>
<proteinExistence type="predicted"/>
<reference evidence="1 2" key="1">
    <citation type="journal article" date="2018" name="Front. Microbiol.">
        <title>Genomic and genetic insights into a cosmopolitan fungus, Paecilomyces variotii (Eurotiales).</title>
        <authorList>
            <person name="Urquhart A.S."/>
            <person name="Mondo S.J."/>
            <person name="Makela M.R."/>
            <person name="Hane J.K."/>
            <person name="Wiebenga A."/>
            <person name="He G."/>
            <person name="Mihaltcheva S."/>
            <person name="Pangilinan J."/>
            <person name="Lipzen A."/>
            <person name="Barry K."/>
            <person name="de Vries R.P."/>
            <person name="Grigoriev I.V."/>
            <person name="Idnurm A."/>
        </authorList>
    </citation>
    <scope>NUCLEOTIDE SEQUENCE [LARGE SCALE GENOMIC DNA]</scope>
    <source>
        <strain evidence="1 2">CBS 101075</strain>
    </source>
</reference>
<protein>
    <submittedName>
        <fullName evidence="1">Uncharacterized protein</fullName>
    </submittedName>
</protein>
<dbReference type="VEuPathDB" id="FungiDB:C8Q69DRAFT_192996"/>